<feature type="transmembrane region" description="Helical" evidence="8">
    <location>
        <begin position="327"/>
        <end position="351"/>
    </location>
</feature>
<dbReference type="Pfam" id="PF00924">
    <property type="entry name" value="MS_channel_2nd"/>
    <property type="match status" value="1"/>
</dbReference>
<dbReference type="Gene3D" id="1.10.287.1260">
    <property type="match status" value="1"/>
</dbReference>
<feature type="region of interest" description="Disordered" evidence="7">
    <location>
        <begin position="24"/>
        <end position="96"/>
    </location>
</feature>
<feature type="transmembrane region" description="Helical" evidence="8">
    <location>
        <begin position="363"/>
        <end position="388"/>
    </location>
</feature>
<dbReference type="Pfam" id="PF21082">
    <property type="entry name" value="MS_channel_3rd"/>
    <property type="match status" value="1"/>
</dbReference>
<feature type="region of interest" description="Disordered" evidence="7">
    <location>
        <begin position="856"/>
        <end position="889"/>
    </location>
</feature>
<dbReference type="SUPFAM" id="SSF82689">
    <property type="entry name" value="Mechanosensitive channel protein MscS (YggB), C-terminal domain"/>
    <property type="match status" value="1"/>
</dbReference>
<dbReference type="InterPro" id="IPR010920">
    <property type="entry name" value="LSM_dom_sf"/>
</dbReference>
<dbReference type="InterPro" id="IPR011014">
    <property type="entry name" value="MscS_channel_TM-2"/>
</dbReference>
<dbReference type="InterPro" id="IPR011066">
    <property type="entry name" value="MscS_channel_C_sf"/>
</dbReference>
<dbReference type="InterPro" id="IPR023408">
    <property type="entry name" value="MscS_beta-dom_sf"/>
</dbReference>
<evidence type="ECO:0000259" key="12">
    <source>
        <dbReference type="Pfam" id="PF21082"/>
    </source>
</evidence>
<keyword evidence="6 8" id="KW-0472">Membrane</keyword>
<dbReference type="Gene3D" id="2.30.30.60">
    <property type="match status" value="1"/>
</dbReference>
<dbReference type="InterPro" id="IPR052702">
    <property type="entry name" value="MscS-like_channel"/>
</dbReference>
<evidence type="ECO:0000259" key="11">
    <source>
        <dbReference type="Pfam" id="PF12607"/>
    </source>
</evidence>
<protein>
    <submittedName>
        <fullName evidence="13">Small-conductance mechanosensitive channel</fullName>
    </submittedName>
</protein>
<feature type="transmembrane region" description="Helical" evidence="8">
    <location>
        <begin position="514"/>
        <end position="532"/>
    </location>
</feature>
<evidence type="ECO:0000256" key="5">
    <source>
        <dbReference type="ARBA" id="ARBA00022989"/>
    </source>
</evidence>
<dbReference type="EMBL" id="FQYO01000001">
    <property type="protein sequence ID" value="SHI40030.1"/>
    <property type="molecule type" value="Genomic_DNA"/>
</dbReference>
<keyword evidence="9" id="KW-0732">Signal</keyword>
<dbReference type="SUPFAM" id="SSF82861">
    <property type="entry name" value="Mechanosensitive channel protein MscS (YggB), transmembrane region"/>
    <property type="match status" value="1"/>
</dbReference>
<dbReference type="PANTHER" id="PTHR30347">
    <property type="entry name" value="POTASSIUM CHANNEL RELATED"/>
    <property type="match status" value="1"/>
</dbReference>
<reference evidence="13 14" key="1">
    <citation type="submission" date="2016-11" db="EMBL/GenBank/DDBJ databases">
        <authorList>
            <person name="Jaros S."/>
            <person name="Januszkiewicz K."/>
            <person name="Wedrychowicz H."/>
        </authorList>
    </citation>
    <scope>NUCLEOTIDE SEQUENCE [LARGE SCALE GENOMIC DNA]</scope>
    <source>
        <strain evidence="13 14">DSM 100565</strain>
    </source>
</reference>
<dbReference type="RefSeq" id="WP_073326331.1">
    <property type="nucleotide sequence ID" value="NZ_FQYO01000001.1"/>
</dbReference>
<evidence type="ECO:0000256" key="1">
    <source>
        <dbReference type="ARBA" id="ARBA00004651"/>
    </source>
</evidence>
<organism evidence="13 14">
    <name type="scientific">Wenxinia saemankumensis</name>
    <dbReference type="NCBI Taxonomy" id="1447782"/>
    <lineage>
        <taxon>Bacteria</taxon>
        <taxon>Pseudomonadati</taxon>
        <taxon>Pseudomonadota</taxon>
        <taxon>Alphaproteobacteria</taxon>
        <taxon>Rhodobacterales</taxon>
        <taxon>Roseobacteraceae</taxon>
        <taxon>Wenxinia</taxon>
    </lineage>
</organism>
<dbReference type="InterPro" id="IPR049278">
    <property type="entry name" value="MS_channel_C"/>
</dbReference>
<feature type="domain" description="Mechanosensitive ion channel MscS" evidence="10">
    <location>
        <begin position="688"/>
        <end position="755"/>
    </location>
</feature>
<evidence type="ECO:0000256" key="4">
    <source>
        <dbReference type="ARBA" id="ARBA00022692"/>
    </source>
</evidence>
<feature type="chain" id="PRO_5012160834" evidence="9">
    <location>
        <begin position="27"/>
        <end position="889"/>
    </location>
</feature>
<proteinExistence type="inferred from homology"/>
<sequence length="889" mass="93079">MTRAPAAALGAVLALALGWAASAVPAQQTTETPGAEPAPAESPVESIVDEIVDAVPEVGPTDTAEEAGAGDGADGGEAEGESPGEEPADGSVPAPTFAATEGAAEGAGVPQISSGVLDAEDYADWARTVERAETMVSGSAGSNFGLDRLRSELVTWRDRFLAAENTNAGRIETVQDRLAALDPAPEDAATEAEAVTELREALKAEIAQLSMPAVFAAEARAQAGGLITEIDTILRQREMDRLATRSLSPLLPSTWQAAGHLVAESGRQIAAEVRHTAGVVASGQHGEEVVTAMALIALGAVLLTLLRLPGSRLIRRLSVSDRRAAPALLFLVSLGFIVWPVLGVVLLAVAAEVLLVQAPVLTALAGAAPTAAIGLFVASWIGGHLFGSIPPPPVPLDFADPVRRKARRLILRLGIGSAALFMLDGLLRGLGEQASTDGEVVLRLVLNLVIAVTLYRLGKLFAQSGTGTGEDTVDDVSESSFRHALLANLGRAAMAVAIVATIAGLLGYATAAGAAIRAAIGTLEVLAVLVVLQRLVFSLYTIFTRGQRGVEEALLPVLAATILFFLSIPLLALVWGARPEDLWEIWSRFQAGLSLGETRISPSDFVFFLVVFVAGYVLTRMLQSLLRSTILPRTRLDVGARTAIVSGLGYVGIFLAALVAIVSAGIDLSSLAIVAGALSVGIGFGLQNIVSNFVSGIILLIERPISEGDWIEVGGQMGYVRDISVRSTRIETFDRTDVIVPNADLVSGQVTNWTRGNNVGRVIVPVGVAYGSDTDRVASVLREVAEGHPMVVLTPPPAVLFRGFGASSLDFEIRAILRDVNFVLNVQSEMNFEIAKKFAEAGIEIPFPQQDLWLRNPETLRQPVSHGTPAAASSSPAQGQPEEGEGEAT</sequence>
<feature type="signal peptide" evidence="9">
    <location>
        <begin position="1"/>
        <end position="26"/>
    </location>
</feature>
<accession>A0A1M6AU99</accession>
<keyword evidence="5 8" id="KW-1133">Transmembrane helix</keyword>
<feature type="domain" description="Mechanosensitive ion channel MscS C-terminal" evidence="12">
    <location>
        <begin position="763"/>
        <end position="845"/>
    </location>
</feature>
<evidence type="ECO:0000256" key="6">
    <source>
        <dbReference type="ARBA" id="ARBA00023136"/>
    </source>
</evidence>
<evidence type="ECO:0000256" key="2">
    <source>
        <dbReference type="ARBA" id="ARBA00008017"/>
    </source>
</evidence>
<dbReference type="GO" id="GO:0008381">
    <property type="term" value="F:mechanosensitive monoatomic ion channel activity"/>
    <property type="evidence" value="ECO:0007669"/>
    <property type="project" value="UniProtKB-ARBA"/>
</dbReference>
<feature type="transmembrane region" description="Helical" evidence="8">
    <location>
        <begin position="409"/>
        <end position="428"/>
    </location>
</feature>
<dbReference type="InterPro" id="IPR006685">
    <property type="entry name" value="MscS_channel_2nd"/>
</dbReference>
<dbReference type="OrthoDB" id="9799209at2"/>
<feature type="transmembrane region" description="Helical" evidence="8">
    <location>
        <begin position="289"/>
        <end position="306"/>
    </location>
</feature>
<name>A0A1M6AU99_9RHOB</name>
<comment type="similarity">
    <text evidence="2">Belongs to the MscS (TC 1.A.23) family.</text>
</comment>
<evidence type="ECO:0000256" key="8">
    <source>
        <dbReference type="SAM" id="Phobius"/>
    </source>
</evidence>
<keyword evidence="4 8" id="KW-0812">Transmembrane</keyword>
<dbReference type="STRING" id="1447782.SAMN05444417_0626"/>
<dbReference type="SUPFAM" id="SSF50182">
    <property type="entry name" value="Sm-like ribonucleoproteins"/>
    <property type="match status" value="1"/>
</dbReference>
<dbReference type="AlphaFoldDB" id="A0A1M6AU99"/>
<feature type="transmembrane region" description="Helical" evidence="8">
    <location>
        <begin position="489"/>
        <end position="508"/>
    </location>
</feature>
<dbReference type="GO" id="GO:0005886">
    <property type="term" value="C:plasma membrane"/>
    <property type="evidence" value="ECO:0007669"/>
    <property type="project" value="UniProtKB-SubCell"/>
</dbReference>
<feature type="transmembrane region" description="Helical" evidence="8">
    <location>
        <begin position="440"/>
        <end position="457"/>
    </location>
</feature>
<feature type="transmembrane region" description="Helical" evidence="8">
    <location>
        <begin position="605"/>
        <end position="622"/>
    </location>
</feature>
<evidence type="ECO:0000313" key="13">
    <source>
        <dbReference type="EMBL" id="SHI40030.1"/>
    </source>
</evidence>
<keyword evidence="3" id="KW-1003">Cell membrane</keyword>
<evidence type="ECO:0000256" key="3">
    <source>
        <dbReference type="ARBA" id="ARBA00022475"/>
    </source>
</evidence>
<dbReference type="Proteomes" id="UP000184292">
    <property type="component" value="Unassembled WGS sequence"/>
</dbReference>
<evidence type="ECO:0000259" key="10">
    <source>
        <dbReference type="Pfam" id="PF00924"/>
    </source>
</evidence>
<dbReference type="Pfam" id="PF12607">
    <property type="entry name" value="DUF3772"/>
    <property type="match status" value="1"/>
</dbReference>
<evidence type="ECO:0000256" key="9">
    <source>
        <dbReference type="SAM" id="SignalP"/>
    </source>
</evidence>
<feature type="transmembrane region" description="Helical" evidence="8">
    <location>
        <begin position="553"/>
        <end position="577"/>
    </location>
</feature>
<evidence type="ECO:0000313" key="14">
    <source>
        <dbReference type="Proteomes" id="UP000184292"/>
    </source>
</evidence>
<evidence type="ECO:0000256" key="7">
    <source>
        <dbReference type="SAM" id="MobiDB-lite"/>
    </source>
</evidence>
<feature type="transmembrane region" description="Helical" evidence="8">
    <location>
        <begin position="643"/>
        <end position="666"/>
    </location>
</feature>
<dbReference type="Gene3D" id="3.30.70.100">
    <property type="match status" value="1"/>
</dbReference>
<feature type="compositionally biased region" description="Acidic residues" evidence="7">
    <location>
        <begin position="74"/>
        <end position="88"/>
    </location>
</feature>
<comment type="subcellular location">
    <subcellularLocation>
        <location evidence="1">Cell membrane</location>
        <topology evidence="1">Multi-pass membrane protein</topology>
    </subcellularLocation>
</comment>
<dbReference type="PANTHER" id="PTHR30347:SF1">
    <property type="entry name" value="MECHANOSENSITIVE CHANNEL MSCK"/>
    <property type="match status" value="1"/>
</dbReference>
<dbReference type="InterPro" id="IPR022249">
    <property type="entry name" value="DUF3772"/>
</dbReference>
<keyword evidence="14" id="KW-1185">Reference proteome</keyword>
<gene>
    <name evidence="13" type="ORF">SAMN05444417_0626</name>
</gene>
<feature type="transmembrane region" description="Helical" evidence="8">
    <location>
        <begin position="672"/>
        <end position="701"/>
    </location>
</feature>
<feature type="domain" description="DUF3772" evidence="11">
    <location>
        <begin position="216"/>
        <end position="274"/>
    </location>
</feature>
<feature type="compositionally biased region" description="Low complexity" evidence="7">
    <location>
        <begin position="869"/>
        <end position="881"/>
    </location>
</feature>